<sequence length="1590" mass="181002">MTDPATLAASHINGDHELESSTNGIEVKQEPPQDEARPDNALSQPLTEITNGISDEHPDAPPAKRRRLVDGEKIHKASPRAVSPPWKTVQADGPTTFLENGKRRSGRTNAVPLELLPQSKTRQTRAALDKATEKHKKPVYNETKRLKVEPPRHAKTPSIDQTTRKASRRPSKTANSSPVVKKEANDRKANTTPRVKEQVSPKRRSGRFPTKSKKEAAHHGHDMEGEEQESDSSEVSSRPPTPPLLLKKVSFRVRMPKPTVMTPANIPLPRKYATFEEFIEQDQTEDPSVRPPLTPAQIRKEAASRLRVQRAVLPGQSADSSILTKPFEPRREYAHHDHLLAHIDYFRTLLRKERKDHLRNAEILAHEAKKYVEEKQKKGRVKTTEELALEQRSMWLGRFKTVVKDVGKLWQAVEAEVNAARLRLYEQEQQEKIKGHLNRVLDRTDAMLKRQDTETSDSELDETDPDESEDRSDSEESEDSEQMSASGSESDVSEEVEDPDATMTLEELKVKYNDIPAVTPASTGHDSDNDAINDAINDEEEDSDPETVMDSEFDTDEDSDDSGEADDEDDSNDDQGGGLLSLFSKKEIEEMAPITDEIDGKLEDDVKPPDEALPGLAEIQPVDEMEVEDDKADTRSPLIEEIPIAMETDEQEPVSVENQNPNTTSSEQGIKEADTSHDGSAHTSPQTSATKVTEEESVSSLDQRHDSHQPHTPADSKSSMTPIPPLLRGTLREYQHEGLDWLANLYAGGRSGILADEMGLGKTIQSIALLAHLATTYEVWGPHLIVVPTSVMLNWEMEFKKFLPGFKILTYYGSQEERKQKRRGWMADDSFNVCITSYQLVLQDANSFKRRKWHYMILDEAHNIKNFRSERWQTMMTFNTRARLLLTGTPLQNNLTELWSLLFFLHYGQENEGEDDAFAGLREWSEWFKRPVESILEHGKQVLDQEDQAQVAKLHKVIRPFLLRRLKADVEKQMPLKYEHVEMCRLSKRQRQLYDGFMSRAQTRETLASGNYLSIINALMQLRKVCNHPDLFETRPINTSFAMPRSVAAEFEISDLLVRRQLLSQDPMSEVDLDFLQLVPISREDMSWVQWRESSTYNAYQPFKDVRHRQWLRVQGRSRIFATADRGEVILSLENVARQARLQSIDRTMYYEAYKHHQHPVYGAGLLDKLDFNLKHKQLSRCALQQTDTRYWDKTSVFNAFHLVQSLETRSRIMDPFVEQYACCTPAVVAIDLPVTVIGETRTDTVRQHQALQRYDPFHHARMKLSIAFPDKRLLQYDCGKLQRLDKLLRQLQAGGHRALIFTQMTKVLDILEQFLNIHGHRYLRLDGATKIEQRQILTDRFNNDTRILCFILSSRSGGLGINLTGADTVIFYDLDWNPAMDKQCTDRAHRIGQTRDVHIYRFVSEHTIESNILRKASQKQLLDDVVIQNGDFTTDYLNKLSYRDMLDDANADDENLAGAAIDRVLGGNINDNNKGTVTAFEQAEDKEDIAAARVAAKEVQHADDGDFDDQPASKNATTTPSKQNALDPYSATSTAIEEVIEDGSSVSHIDDYLLRLQKYLLKDVPIALAARDRNKRARNRKKGGDSRRR</sequence>
<accession>A0ACC3A1F2</accession>
<proteinExistence type="predicted"/>
<dbReference type="EMBL" id="JAPDRQ010000139">
    <property type="protein sequence ID" value="KAJ9653852.1"/>
    <property type="molecule type" value="Genomic_DNA"/>
</dbReference>
<evidence type="ECO:0000313" key="2">
    <source>
        <dbReference type="Proteomes" id="UP001172386"/>
    </source>
</evidence>
<gene>
    <name evidence="1" type="primary">SWR1</name>
    <name evidence="1" type="ORF">H2198_007018</name>
</gene>
<dbReference type="EC" id="3.6.4.12" evidence="1"/>
<keyword evidence="1" id="KW-0378">Hydrolase</keyword>
<keyword evidence="2" id="KW-1185">Reference proteome</keyword>
<protein>
    <submittedName>
        <fullName evidence="1">Swr1 complex component</fullName>
        <ecNumber evidence="1">3.6.4.12</ecNumber>
    </submittedName>
</protein>
<dbReference type="Proteomes" id="UP001172386">
    <property type="component" value="Unassembled WGS sequence"/>
</dbReference>
<evidence type="ECO:0000313" key="1">
    <source>
        <dbReference type="EMBL" id="KAJ9653852.1"/>
    </source>
</evidence>
<reference evidence="1" key="1">
    <citation type="submission" date="2022-10" db="EMBL/GenBank/DDBJ databases">
        <title>Culturing micro-colonial fungi from biological soil crusts in the Mojave desert and describing Neophaeococcomyces mojavensis, and introducing the new genera and species Taxawa tesnikishii.</title>
        <authorList>
            <person name="Kurbessoian T."/>
            <person name="Stajich J.E."/>
        </authorList>
    </citation>
    <scope>NUCLEOTIDE SEQUENCE</scope>
    <source>
        <strain evidence="1">JES_112</strain>
    </source>
</reference>
<name>A0ACC3A1F2_9EURO</name>
<organism evidence="1 2">
    <name type="scientific">Neophaeococcomyces mojaviensis</name>
    <dbReference type="NCBI Taxonomy" id="3383035"/>
    <lineage>
        <taxon>Eukaryota</taxon>
        <taxon>Fungi</taxon>
        <taxon>Dikarya</taxon>
        <taxon>Ascomycota</taxon>
        <taxon>Pezizomycotina</taxon>
        <taxon>Eurotiomycetes</taxon>
        <taxon>Chaetothyriomycetidae</taxon>
        <taxon>Chaetothyriales</taxon>
        <taxon>Chaetothyriales incertae sedis</taxon>
        <taxon>Neophaeococcomyces</taxon>
    </lineage>
</organism>
<comment type="caution">
    <text evidence="1">The sequence shown here is derived from an EMBL/GenBank/DDBJ whole genome shotgun (WGS) entry which is preliminary data.</text>
</comment>